<keyword evidence="2" id="KW-0012">Acyltransferase</keyword>
<evidence type="ECO:0000259" key="3">
    <source>
        <dbReference type="Pfam" id="PF00108"/>
    </source>
</evidence>
<name>A0A6C0GQW5_9BACT</name>
<dbReference type="InterPro" id="IPR016084">
    <property type="entry name" value="Haem_Oase-like_multi-hlx"/>
</dbReference>
<dbReference type="AlphaFoldDB" id="A0A6C0GQW5"/>
<dbReference type="GO" id="GO:0016747">
    <property type="term" value="F:acyltransferase activity, transferring groups other than amino-acyl groups"/>
    <property type="evidence" value="ECO:0007669"/>
    <property type="project" value="InterPro"/>
</dbReference>
<dbReference type="GO" id="GO:0044550">
    <property type="term" value="P:secondary metabolite biosynthetic process"/>
    <property type="evidence" value="ECO:0007669"/>
    <property type="project" value="TreeGrafter"/>
</dbReference>
<evidence type="ECO:0000313" key="5">
    <source>
        <dbReference type="EMBL" id="QHT70459.1"/>
    </source>
</evidence>
<evidence type="ECO:0000256" key="1">
    <source>
        <dbReference type="ARBA" id="ARBA00022679"/>
    </source>
</evidence>
<keyword evidence="1" id="KW-0808">Transferase</keyword>
<dbReference type="PANTHER" id="PTHR34069:SF3">
    <property type="entry name" value="ACYL-COA:ACYL-COA ALKYLTRANSFERASE"/>
    <property type="match status" value="1"/>
</dbReference>
<protein>
    <submittedName>
        <fullName evidence="5">Beta-ketoacyl-ACP synthase III</fullName>
    </submittedName>
</protein>
<dbReference type="Proteomes" id="UP000480178">
    <property type="component" value="Chromosome"/>
</dbReference>
<proteinExistence type="predicted"/>
<keyword evidence="6" id="KW-1185">Reference proteome</keyword>
<dbReference type="RefSeq" id="WP_162446436.1">
    <property type="nucleotide sequence ID" value="NZ_CP048222.1"/>
</dbReference>
<accession>A0A6C0GQW5</accession>
<dbReference type="Pfam" id="PF00108">
    <property type="entry name" value="Thiolase_N"/>
    <property type="match status" value="1"/>
</dbReference>
<dbReference type="InterPro" id="IPR013747">
    <property type="entry name" value="ACP_syn_III_C"/>
</dbReference>
<organism evidence="5 6">
    <name type="scientific">Rhodocytophaga rosea</name>
    <dbReference type="NCBI Taxonomy" id="2704465"/>
    <lineage>
        <taxon>Bacteria</taxon>
        <taxon>Pseudomonadati</taxon>
        <taxon>Bacteroidota</taxon>
        <taxon>Cytophagia</taxon>
        <taxon>Cytophagales</taxon>
        <taxon>Rhodocytophagaceae</taxon>
        <taxon>Rhodocytophaga</taxon>
    </lineage>
</organism>
<dbReference type="Pfam" id="PF08541">
    <property type="entry name" value="ACP_syn_III_C"/>
    <property type="match status" value="1"/>
</dbReference>
<dbReference type="Gene3D" id="3.40.47.10">
    <property type="match status" value="2"/>
</dbReference>
<reference evidence="5 6" key="1">
    <citation type="submission" date="2020-01" db="EMBL/GenBank/DDBJ databases">
        <authorList>
            <person name="Kim M.K."/>
        </authorList>
    </citation>
    <scope>NUCLEOTIDE SEQUENCE [LARGE SCALE GENOMIC DNA]</scope>
    <source>
        <strain evidence="5 6">172606-1</strain>
    </source>
</reference>
<dbReference type="InterPro" id="IPR016039">
    <property type="entry name" value="Thiolase-like"/>
</dbReference>
<evidence type="ECO:0000256" key="2">
    <source>
        <dbReference type="ARBA" id="ARBA00023315"/>
    </source>
</evidence>
<sequence length="620" mass="70233">MSLQKAYITAIGKFLPGEPIGNEQIEEVIGKIHGKPSRTKDRMLRQNGIQFRHYALNRNQEAQYSVSNMAALAIEDCLKNTAITKKEVDLLATASTQGDLPVPGLASMVQAEAGLDTCEIATLHGVCGSGMMAMKYAWLQIAGGLKNNAMVCASEFASRMFKSARFERQEEAKDGNLPLETDFLRWMLSDGAGSALIQPQPSLQGISFEIEYIDIKSYAGQFDVCMFSGMNKNNGHRKSWLDYGDFQQADAAGAINLKQDLKLVNNIVKLGVQRFFELMDEGKIQPEKIDYLLCHYSSHFFKGQILELLEKGGLHISEEKWFTNLYTKGNTGCASIFIMLEELVREKNLKPGQKILCMVPESGRFLTAFMMLTVVAPQRPAKNYYTEISAPHFETSGKPVQEWLVRQLTQVWIDFETRLNKVPVIDKINRGLLTREEYMDMLYNIRQQVVDGSQWIARAASHVSMEYFEVRSSFIRHSSDEHRDYQMLEKNYVNMGGSLEDIRKGEKNVGSEALSAYMFHRASRQDPFDLLGGMFIIEGLGNRLAGKWGRAIKEQLNLAENQVSFLIYHESSDADDNHFERFEKAIQSDLLTKQMAERIVKTAKVVARLYVMQLEEIGKF</sequence>
<dbReference type="CDD" id="cd00827">
    <property type="entry name" value="init_cond_enzymes"/>
    <property type="match status" value="1"/>
</dbReference>
<evidence type="ECO:0000259" key="4">
    <source>
        <dbReference type="Pfam" id="PF08541"/>
    </source>
</evidence>
<dbReference type="InterPro" id="IPR020616">
    <property type="entry name" value="Thiolase_N"/>
</dbReference>
<dbReference type="SUPFAM" id="SSF53901">
    <property type="entry name" value="Thiolase-like"/>
    <property type="match status" value="2"/>
</dbReference>
<dbReference type="EMBL" id="CP048222">
    <property type="protein sequence ID" value="QHT70459.1"/>
    <property type="molecule type" value="Genomic_DNA"/>
</dbReference>
<feature type="domain" description="Thiolase N-terminal" evidence="3">
    <location>
        <begin position="62"/>
        <end position="165"/>
    </location>
</feature>
<dbReference type="KEGG" id="rhoz:GXP67_29285"/>
<dbReference type="SUPFAM" id="SSF48613">
    <property type="entry name" value="Heme oxygenase-like"/>
    <property type="match status" value="1"/>
</dbReference>
<gene>
    <name evidence="5" type="ORF">GXP67_29285</name>
</gene>
<dbReference type="PANTHER" id="PTHR34069">
    <property type="entry name" value="3-OXOACYL-[ACYL-CARRIER-PROTEIN] SYNTHASE 3"/>
    <property type="match status" value="1"/>
</dbReference>
<evidence type="ECO:0000313" key="6">
    <source>
        <dbReference type="Proteomes" id="UP000480178"/>
    </source>
</evidence>
<dbReference type="Gene3D" id="1.20.910.10">
    <property type="entry name" value="Heme oxygenase-like"/>
    <property type="match status" value="1"/>
</dbReference>
<feature type="domain" description="Beta-ketoacyl-[acyl-carrier-protein] synthase III C-terminal" evidence="4">
    <location>
        <begin position="280"/>
        <end position="358"/>
    </location>
</feature>